<comment type="caution">
    <text evidence="1">The sequence shown here is derived from an EMBL/GenBank/DDBJ whole genome shotgun (WGS) entry which is preliminary data.</text>
</comment>
<sequence length="85" mass="10072">MKTIIITLSKNKLQTTIDLQKEIIKMNSTKQMIEEEFERKFHEKLSSLFTSTQIRLILHPKRKVYKWSETDIAIIASISSTRYIN</sequence>
<keyword evidence="2" id="KW-1185">Reference proteome</keyword>
<dbReference type="Proteomes" id="UP000478052">
    <property type="component" value="Unassembled WGS sequence"/>
</dbReference>
<dbReference type="OrthoDB" id="7331812at2759"/>
<accession>A0A6G0YG63</accession>
<protein>
    <submittedName>
        <fullName evidence="1">Uncharacterized protein</fullName>
    </submittedName>
</protein>
<organism evidence="1 2">
    <name type="scientific">Aphis craccivora</name>
    <name type="common">Cowpea aphid</name>
    <dbReference type="NCBI Taxonomy" id="307492"/>
    <lineage>
        <taxon>Eukaryota</taxon>
        <taxon>Metazoa</taxon>
        <taxon>Ecdysozoa</taxon>
        <taxon>Arthropoda</taxon>
        <taxon>Hexapoda</taxon>
        <taxon>Insecta</taxon>
        <taxon>Pterygota</taxon>
        <taxon>Neoptera</taxon>
        <taxon>Paraneoptera</taxon>
        <taxon>Hemiptera</taxon>
        <taxon>Sternorrhyncha</taxon>
        <taxon>Aphidomorpha</taxon>
        <taxon>Aphidoidea</taxon>
        <taxon>Aphididae</taxon>
        <taxon>Aphidini</taxon>
        <taxon>Aphis</taxon>
        <taxon>Aphis</taxon>
    </lineage>
</organism>
<proteinExistence type="predicted"/>
<dbReference type="AlphaFoldDB" id="A0A6G0YG63"/>
<name>A0A6G0YG63_APHCR</name>
<gene>
    <name evidence="1" type="ORF">FWK35_00007086</name>
</gene>
<evidence type="ECO:0000313" key="1">
    <source>
        <dbReference type="EMBL" id="KAF0755030.1"/>
    </source>
</evidence>
<evidence type="ECO:0000313" key="2">
    <source>
        <dbReference type="Proteomes" id="UP000478052"/>
    </source>
</evidence>
<reference evidence="1 2" key="1">
    <citation type="submission" date="2019-08" db="EMBL/GenBank/DDBJ databases">
        <title>Whole genome of Aphis craccivora.</title>
        <authorList>
            <person name="Voronova N.V."/>
            <person name="Shulinski R.S."/>
            <person name="Bandarenka Y.V."/>
            <person name="Zhorov D.G."/>
            <person name="Warner D."/>
        </authorList>
    </citation>
    <scope>NUCLEOTIDE SEQUENCE [LARGE SCALE GENOMIC DNA]</scope>
    <source>
        <strain evidence="1">180601</strain>
        <tissue evidence="1">Whole Body</tissue>
    </source>
</reference>
<dbReference type="EMBL" id="VUJU01004250">
    <property type="protein sequence ID" value="KAF0755030.1"/>
    <property type="molecule type" value="Genomic_DNA"/>
</dbReference>